<dbReference type="RefSeq" id="WP_139926807.1">
    <property type="nucleotide sequence ID" value="NZ_CP040915.1"/>
</dbReference>
<proteinExistence type="predicted"/>
<name>A0A5B8C2D2_9MICO</name>
<dbReference type="AlphaFoldDB" id="A0A5B8C2D2"/>
<accession>A0A5B8C2D2</accession>
<dbReference type="InterPro" id="IPR034904">
    <property type="entry name" value="FSCA_dom_sf"/>
</dbReference>
<evidence type="ECO:0000313" key="2">
    <source>
        <dbReference type="Proteomes" id="UP000314616"/>
    </source>
</evidence>
<sequence length="84" mass="8864">MSDQDAAVREVLDSMSQIVARDGGEIKLVGFDAQAGVLNVEYRMGIDPDCDTCSIPPEMLQSFLAEGLKAHGVAANQVIVAGVE</sequence>
<evidence type="ECO:0000313" key="1">
    <source>
        <dbReference type="EMBL" id="QDC23365.1"/>
    </source>
</evidence>
<dbReference type="Proteomes" id="UP000314616">
    <property type="component" value="Chromosome"/>
</dbReference>
<dbReference type="EMBL" id="CP040915">
    <property type="protein sequence ID" value="QDC23365.1"/>
    <property type="molecule type" value="Genomic_DNA"/>
</dbReference>
<gene>
    <name evidence="1" type="ORF">FE374_00835</name>
</gene>
<dbReference type="Gene3D" id="3.30.300.130">
    <property type="entry name" value="Fe-S cluster assembly (FSCA)"/>
    <property type="match status" value="1"/>
</dbReference>
<organism evidence="1 2">
    <name type="scientific">Georgenia yuyongxinii</name>
    <dbReference type="NCBI Taxonomy" id="2589797"/>
    <lineage>
        <taxon>Bacteria</taxon>
        <taxon>Bacillati</taxon>
        <taxon>Actinomycetota</taxon>
        <taxon>Actinomycetes</taxon>
        <taxon>Micrococcales</taxon>
        <taxon>Bogoriellaceae</taxon>
        <taxon>Georgenia</taxon>
    </lineage>
</organism>
<protein>
    <submittedName>
        <fullName evidence="1">Uncharacterized protein</fullName>
    </submittedName>
</protein>
<reference evidence="1 2" key="1">
    <citation type="submission" date="2019-05" db="EMBL/GenBank/DDBJ databases">
        <title>Georgenia *** sp. nov., and Georgenia *** sp. nov., isolated from the intestinal contents of plateau pika (Ochotona curzoniae) in the Qinghai-Tibet plateau of China.</title>
        <authorList>
            <person name="Tian Z."/>
        </authorList>
    </citation>
    <scope>NUCLEOTIDE SEQUENCE [LARGE SCALE GENOMIC DNA]</scope>
    <source>
        <strain evidence="1 2">Z443</strain>
    </source>
</reference>
<dbReference type="KEGG" id="gyu:FE374_00835"/>